<feature type="region of interest" description="Disordered" evidence="3">
    <location>
        <begin position="1"/>
        <end position="41"/>
    </location>
</feature>
<keyword evidence="1" id="KW-0808">Transferase</keyword>
<evidence type="ECO:0000256" key="1">
    <source>
        <dbReference type="ARBA" id="ARBA00022679"/>
    </source>
</evidence>
<feature type="compositionally biased region" description="Basic residues" evidence="3">
    <location>
        <begin position="1"/>
        <end position="10"/>
    </location>
</feature>
<proteinExistence type="predicted"/>
<dbReference type="InterPro" id="IPR002139">
    <property type="entry name" value="Ribo/fructo_kinase"/>
</dbReference>
<evidence type="ECO:0000313" key="5">
    <source>
        <dbReference type="EMBL" id="MVA77030.1"/>
    </source>
</evidence>
<dbReference type="Gene3D" id="3.40.1190.20">
    <property type="match status" value="1"/>
</dbReference>
<dbReference type="SUPFAM" id="SSF53613">
    <property type="entry name" value="Ribokinase-like"/>
    <property type="match status" value="1"/>
</dbReference>
<dbReference type="InterPro" id="IPR011611">
    <property type="entry name" value="PfkB_dom"/>
</dbReference>
<evidence type="ECO:0000256" key="3">
    <source>
        <dbReference type="SAM" id="MobiDB-lite"/>
    </source>
</evidence>
<dbReference type="EMBL" id="WPCU01000009">
    <property type="protein sequence ID" value="MVA77030.1"/>
    <property type="molecule type" value="Genomic_DNA"/>
</dbReference>
<keyword evidence="6" id="KW-1185">Reference proteome</keyword>
<keyword evidence="2" id="KW-0418">Kinase</keyword>
<dbReference type="InterPro" id="IPR029056">
    <property type="entry name" value="Ribokinase-like"/>
</dbReference>
<feature type="domain" description="Carbohydrate kinase PfkB" evidence="4">
    <location>
        <begin position="98"/>
        <end position="372"/>
    </location>
</feature>
<protein>
    <recommendedName>
        <fullName evidence="4">Carbohydrate kinase PfkB domain-containing protein</fullName>
    </recommendedName>
</protein>
<organism evidence="5 6">
    <name type="scientific">Auraticoccus cholistanensis</name>
    <dbReference type="NCBI Taxonomy" id="2656650"/>
    <lineage>
        <taxon>Bacteria</taxon>
        <taxon>Bacillati</taxon>
        <taxon>Actinomycetota</taxon>
        <taxon>Actinomycetes</taxon>
        <taxon>Propionibacteriales</taxon>
        <taxon>Propionibacteriaceae</taxon>
        <taxon>Auraticoccus</taxon>
    </lineage>
</organism>
<dbReference type="GO" id="GO:0016301">
    <property type="term" value="F:kinase activity"/>
    <property type="evidence" value="ECO:0007669"/>
    <property type="project" value="UniProtKB-KW"/>
</dbReference>
<dbReference type="PANTHER" id="PTHR46566">
    <property type="entry name" value="1-PHOSPHOFRUCTOKINASE-RELATED"/>
    <property type="match status" value="1"/>
</dbReference>
<dbReference type="PRINTS" id="PR00990">
    <property type="entry name" value="RIBOKINASE"/>
</dbReference>
<accession>A0A6A9V1G0</accession>
<evidence type="ECO:0000313" key="6">
    <source>
        <dbReference type="Proteomes" id="UP000435304"/>
    </source>
</evidence>
<feature type="compositionally biased region" description="Low complexity" evidence="3">
    <location>
        <begin position="11"/>
        <end position="22"/>
    </location>
</feature>
<dbReference type="PANTHER" id="PTHR46566:SF2">
    <property type="entry name" value="ATP-DEPENDENT 6-PHOSPHOFRUCTOKINASE ISOZYME 2"/>
    <property type="match status" value="1"/>
</dbReference>
<gene>
    <name evidence="5" type="ORF">GC722_13490</name>
</gene>
<name>A0A6A9V1G0_9ACTN</name>
<sequence length="390" mass="40019">MDLHHRRRGHLGPVRLGPVLGLGPQGDDEPGHLGHLRRLPARPRHRRLAGHPGRGAGAVGGGGLLVQLHRHQPAGLRSALLRGDLTVLTALVLSPSLDISYDVDQLTVGRIHRPRAVVRCAGGKGLNMVRAAARLGAPSQAVTVLGGPVGQLLATLLEEEGLEAVVVPNDRETRICVSVAGAEMTELYQRATPLGDGVLDQVGRALTDVLPASGWLAVNGGLPEGTDPERVADLLAGARERGVRVAADCYGDLLALLLRRGVDLVKINRSEAAGLVGAGEDADLAGLTAEVAARAGAPVVVTDGARGSMLTDGGTCWLVAASRHRGTWSQGSGDSYLGGLLAGLEEGLGLVEAVRLGAGAATANALLPGPGNLDPATARRIAAELEVQPA</sequence>
<evidence type="ECO:0000256" key="2">
    <source>
        <dbReference type="ARBA" id="ARBA00022777"/>
    </source>
</evidence>
<evidence type="ECO:0000259" key="4">
    <source>
        <dbReference type="Pfam" id="PF00294"/>
    </source>
</evidence>
<dbReference type="Pfam" id="PF00294">
    <property type="entry name" value="PfkB"/>
    <property type="match status" value="1"/>
</dbReference>
<dbReference type="AlphaFoldDB" id="A0A6A9V1G0"/>
<comment type="caution">
    <text evidence="5">The sequence shown here is derived from an EMBL/GenBank/DDBJ whole genome shotgun (WGS) entry which is preliminary data.</text>
</comment>
<dbReference type="Proteomes" id="UP000435304">
    <property type="component" value="Unassembled WGS sequence"/>
</dbReference>
<reference evidence="5 6" key="1">
    <citation type="submission" date="2019-12" db="EMBL/GenBank/DDBJ databases">
        <title>Auraticoccus cholistani sp. nov., an actinomycete isolated from soil of Cholistan desert.</title>
        <authorList>
            <person name="Cheema M.T."/>
        </authorList>
    </citation>
    <scope>NUCLEOTIDE SEQUENCE [LARGE SCALE GENOMIC DNA]</scope>
    <source>
        <strain evidence="5 6">F435</strain>
    </source>
</reference>